<evidence type="ECO:0000256" key="3">
    <source>
        <dbReference type="ARBA" id="ARBA00001947"/>
    </source>
</evidence>
<dbReference type="InterPro" id="IPR000787">
    <property type="entry name" value="Peptidase_M29"/>
</dbReference>
<organism evidence="10 11">
    <name type="scientific">Sporolactobacillus shoreicorticis</name>
    <dbReference type="NCBI Taxonomy" id="1923877"/>
    <lineage>
        <taxon>Bacteria</taxon>
        <taxon>Bacillati</taxon>
        <taxon>Bacillota</taxon>
        <taxon>Bacilli</taxon>
        <taxon>Bacillales</taxon>
        <taxon>Sporolactobacillaceae</taxon>
        <taxon>Sporolactobacillus</taxon>
    </lineage>
</organism>
<dbReference type="InterPro" id="IPR052170">
    <property type="entry name" value="M29_Exopeptidase"/>
</dbReference>
<dbReference type="RefSeq" id="WP_253057745.1">
    <property type="nucleotide sequence ID" value="NZ_JAMXWM010000001.1"/>
</dbReference>
<dbReference type="InterPro" id="IPR035097">
    <property type="entry name" value="M29_N-terminal"/>
</dbReference>
<evidence type="ECO:0000256" key="9">
    <source>
        <dbReference type="ARBA" id="ARBA00023049"/>
    </source>
</evidence>
<evidence type="ECO:0000256" key="6">
    <source>
        <dbReference type="ARBA" id="ARBA00022670"/>
    </source>
</evidence>
<comment type="cofactor">
    <cofactor evidence="1">
        <name>Co(2+)</name>
        <dbReference type="ChEBI" id="CHEBI:48828"/>
    </cofactor>
</comment>
<sequence>MEDTRIRKYAQFLINEAVDLKKGEKILIELHGHAYTLAKALVEEAYHAGGQPFIHVFDYSIEGALVAGADDAHMENVTSYELTRMKNMDAYIDVRATDNIHAWNNISDSQQAVYNKNYWGPLHLRQRCNHTKWTVLRYPNDAMAQLAGMATEEYEDFYFKACLLDYKKMGEAMKNIEKRMDSVDEVHITGAGTDIRFSIRDIPSHGMHGNKNIPDGEIYTAPVRDSVNGVITYNVPSPYNSFLFKDVTFEFKEGKIIRATSNNTELLNKILDTDEGARYIGEFAIGVNPVIMTPMEDILFDEKIAGSFHFTPGNCYDDSSNGNHSAVHWDLISIQRPEYGGGNMYFDGELIRKDGLFVVDDLKPLNPENLF</sequence>
<proteinExistence type="inferred from homology"/>
<keyword evidence="11" id="KW-1185">Reference proteome</keyword>
<keyword evidence="9" id="KW-0482">Metalloprotease</keyword>
<comment type="cofactor">
    <cofactor evidence="3">
        <name>Zn(2+)</name>
        <dbReference type="ChEBI" id="CHEBI:29105"/>
    </cofactor>
</comment>
<evidence type="ECO:0000256" key="5">
    <source>
        <dbReference type="ARBA" id="ARBA00022438"/>
    </source>
</evidence>
<keyword evidence="8" id="KW-0378">Hydrolase</keyword>
<dbReference type="Proteomes" id="UP001597399">
    <property type="component" value="Unassembled WGS sequence"/>
</dbReference>
<name>A0ABW5S4E5_9BACL</name>
<dbReference type="PANTHER" id="PTHR34448:SF1">
    <property type="entry name" value="BLL6088 PROTEIN"/>
    <property type="match status" value="1"/>
</dbReference>
<evidence type="ECO:0000313" key="10">
    <source>
        <dbReference type="EMBL" id="MFD2694189.1"/>
    </source>
</evidence>
<evidence type="ECO:0000256" key="7">
    <source>
        <dbReference type="ARBA" id="ARBA00022723"/>
    </source>
</evidence>
<accession>A0ABW5S4E5</accession>
<comment type="caution">
    <text evidence="10">The sequence shown here is derived from an EMBL/GenBank/DDBJ whole genome shotgun (WGS) entry which is preliminary data.</text>
</comment>
<evidence type="ECO:0000256" key="2">
    <source>
        <dbReference type="ARBA" id="ARBA00001946"/>
    </source>
</evidence>
<dbReference type="Pfam" id="PF02073">
    <property type="entry name" value="Peptidase_M29"/>
    <property type="match status" value="1"/>
</dbReference>
<comment type="cofactor">
    <cofactor evidence="2">
        <name>Mg(2+)</name>
        <dbReference type="ChEBI" id="CHEBI:18420"/>
    </cofactor>
</comment>
<dbReference type="Gene3D" id="3.40.1830.10">
    <property type="entry name" value="Thermophilic metalloprotease (M29)"/>
    <property type="match status" value="1"/>
</dbReference>
<dbReference type="EMBL" id="JBHUMQ010000026">
    <property type="protein sequence ID" value="MFD2694189.1"/>
    <property type="molecule type" value="Genomic_DNA"/>
</dbReference>
<keyword evidence="6" id="KW-0645">Protease</keyword>
<gene>
    <name evidence="10" type="ORF">ACFSUE_11200</name>
</gene>
<protein>
    <submittedName>
        <fullName evidence="10">Aminopeptidase</fullName>
    </submittedName>
</protein>
<evidence type="ECO:0000256" key="8">
    <source>
        <dbReference type="ARBA" id="ARBA00022801"/>
    </source>
</evidence>
<dbReference type="SUPFAM" id="SSF144052">
    <property type="entry name" value="Thermophilic metalloprotease-like"/>
    <property type="match status" value="1"/>
</dbReference>
<comment type="similarity">
    <text evidence="4">Belongs to the peptidase M29 family.</text>
</comment>
<dbReference type="PANTHER" id="PTHR34448">
    <property type="entry name" value="AMINOPEPTIDASE"/>
    <property type="match status" value="1"/>
</dbReference>
<reference evidence="11" key="1">
    <citation type="journal article" date="2019" name="Int. J. Syst. Evol. Microbiol.">
        <title>The Global Catalogue of Microorganisms (GCM) 10K type strain sequencing project: providing services to taxonomists for standard genome sequencing and annotation.</title>
        <authorList>
            <consortium name="The Broad Institute Genomics Platform"/>
            <consortium name="The Broad Institute Genome Sequencing Center for Infectious Disease"/>
            <person name="Wu L."/>
            <person name="Ma J."/>
        </authorList>
    </citation>
    <scope>NUCLEOTIDE SEQUENCE [LARGE SCALE GENOMIC DNA]</scope>
    <source>
        <strain evidence="11">TISTR 2466</strain>
    </source>
</reference>
<keyword evidence="7" id="KW-0479">Metal-binding</keyword>
<keyword evidence="5 10" id="KW-0031">Aminopeptidase</keyword>
<evidence type="ECO:0000256" key="4">
    <source>
        <dbReference type="ARBA" id="ARBA00008236"/>
    </source>
</evidence>
<evidence type="ECO:0000256" key="1">
    <source>
        <dbReference type="ARBA" id="ARBA00001941"/>
    </source>
</evidence>
<dbReference type="GO" id="GO:0004177">
    <property type="term" value="F:aminopeptidase activity"/>
    <property type="evidence" value="ECO:0007669"/>
    <property type="project" value="UniProtKB-KW"/>
</dbReference>
<evidence type="ECO:0000313" key="11">
    <source>
        <dbReference type="Proteomes" id="UP001597399"/>
    </source>
</evidence>